<sequence>MKTIILCGGQGNRIRDVSDAVPKPMIPLGNYPILWHIMRYYSGWGHCEFVLCLGYKGEAIKRFFLEYRSQTHDIVLDMASGETQYAAGEDRWLPEWKVTMAETGLNALTGVWPSGRFGEIRGDSSGRVTEFNEKPQAAEGLISGGFFVCRKELFDYLPEREDLTFEQEPMRDLVRDGQLMVFRHDGFWQPMDTARDYALLKGLWERGDAPWKNW</sequence>
<evidence type="ECO:0000259" key="1">
    <source>
        <dbReference type="Pfam" id="PF00483"/>
    </source>
</evidence>
<dbReference type="SUPFAM" id="SSF53448">
    <property type="entry name" value="Nucleotide-diphospho-sugar transferases"/>
    <property type="match status" value="1"/>
</dbReference>
<evidence type="ECO:0000313" key="2">
    <source>
        <dbReference type="EMBL" id="POQ98934.1"/>
    </source>
</evidence>
<gene>
    <name evidence="2" type="ORF">AU468_11090</name>
</gene>
<dbReference type="EMBL" id="LPWH01000112">
    <property type="protein sequence ID" value="POQ98934.1"/>
    <property type="molecule type" value="Genomic_DNA"/>
</dbReference>
<protein>
    <recommendedName>
        <fullName evidence="1">Nucleotidyl transferase domain-containing protein</fullName>
    </recommendedName>
</protein>
<dbReference type="InterPro" id="IPR029044">
    <property type="entry name" value="Nucleotide-diphossugar_trans"/>
</dbReference>
<evidence type="ECO:0000313" key="3">
    <source>
        <dbReference type="Proteomes" id="UP000237350"/>
    </source>
</evidence>
<feature type="domain" description="Nucleotidyl transferase" evidence="1">
    <location>
        <begin position="108"/>
        <end position="189"/>
    </location>
</feature>
<name>A0A2S4JHA0_9SPIO</name>
<dbReference type="OrthoDB" id="9801899at2"/>
<proteinExistence type="predicted"/>
<dbReference type="PANTHER" id="PTHR47183:SF3">
    <property type="entry name" value="TRANSFERASE"/>
    <property type="match status" value="1"/>
</dbReference>
<dbReference type="AlphaFoldDB" id="A0A2S4JHA0"/>
<organism evidence="2 3">
    <name type="scientific">Alkalispirochaeta sphaeroplastigenens</name>
    <dbReference type="NCBI Taxonomy" id="1187066"/>
    <lineage>
        <taxon>Bacteria</taxon>
        <taxon>Pseudomonadati</taxon>
        <taxon>Spirochaetota</taxon>
        <taxon>Spirochaetia</taxon>
        <taxon>Spirochaetales</taxon>
        <taxon>Spirochaetaceae</taxon>
        <taxon>Alkalispirochaeta</taxon>
    </lineage>
</organism>
<dbReference type="GO" id="GO:0047343">
    <property type="term" value="F:glucose-1-phosphate cytidylyltransferase activity"/>
    <property type="evidence" value="ECO:0007669"/>
    <property type="project" value="InterPro"/>
</dbReference>
<accession>A0A2S4JHA0</accession>
<dbReference type="PANTHER" id="PTHR47183">
    <property type="entry name" value="GLUCOSE-1-PHOSPHATE CYTIDYLYLTRANSFERASE-RELATED"/>
    <property type="match status" value="1"/>
</dbReference>
<dbReference type="Proteomes" id="UP000237350">
    <property type="component" value="Unassembled WGS sequence"/>
</dbReference>
<dbReference type="InterPro" id="IPR005835">
    <property type="entry name" value="NTP_transferase_dom"/>
</dbReference>
<comment type="caution">
    <text evidence="2">The sequence shown here is derived from an EMBL/GenBank/DDBJ whole genome shotgun (WGS) entry which is preliminary data.</text>
</comment>
<dbReference type="Pfam" id="PF00483">
    <property type="entry name" value="NTP_transferase"/>
    <property type="match status" value="2"/>
</dbReference>
<feature type="domain" description="Nucleotidyl transferase" evidence="1">
    <location>
        <begin position="2"/>
        <end position="58"/>
    </location>
</feature>
<dbReference type="RefSeq" id="WP_103680788.1">
    <property type="nucleotide sequence ID" value="NZ_LPWH01000112.1"/>
</dbReference>
<reference evidence="3" key="1">
    <citation type="submission" date="2015-12" db="EMBL/GenBank/DDBJ databases">
        <authorList>
            <person name="Lodha T.D."/>
            <person name="Chintalapati S."/>
            <person name="Chintalapati V.R."/>
            <person name="Sravanthi T."/>
        </authorList>
    </citation>
    <scope>NUCLEOTIDE SEQUENCE [LARGE SCALE GENOMIC DNA]</scope>
    <source>
        <strain evidence="3">JC133</strain>
    </source>
</reference>
<keyword evidence="3" id="KW-1185">Reference proteome</keyword>
<dbReference type="Gene3D" id="3.90.550.10">
    <property type="entry name" value="Spore Coat Polysaccharide Biosynthesis Protein SpsA, Chain A"/>
    <property type="match status" value="2"/>
</dbReference>
<dbReference type="InterPro" id="IPR013446">
    <property type="entry name" value="G1P_cyt_trans-like"/>
</dbReference>